<keyword evidence="2" id="KW-1185">Reference proteome</keyword>
<name>A0A6G0Z174_APHCR</name>
<reference evidence="1 2" key="1">
    <citation type="submission" date="2019-08" db="EMBL/GenBank/DDBJ databases">
        <title>Whole genome of Aphis craccivora.</title>
        <authorList>
            <person name="Voronova N.V."/>
            <person name="Shulinski R.S."/>
            <person name="Bandarenka Y.V."/>
            <person name="Zhorov D.G."/>
            <person name="Warner D."/>
        </authorList>
    </citation>
    <scope>NUCLEOTIDE SEQUENCE [LARGE SCALE GENOMIC DNA]</scope>
    <source>
        <strain evidence="1">180601</strain>
        <tissue evidence="1">Whole Body</tissue>
    </source>
</reference>
<accession>A0A6G0Z174</accession>
<protein>
    <submittedName>
        <fullName evidence="1">Putative transposon-derived protein F52C9.6</fullName>
    </submittedName>
</protein>
<proteinExistence type="predicted"/>
<evidence type="ECO:0000313" key="1">
    <source>
        <dbReference type="EMBL" id="KAF0764337.1"/>
    </source>
</evidence>
<organism evidence="1 2">
    <name type="scientific">Aphis craccivora</name>
    <name type="common">Cowpea aphid</name>
    <dbReference type="NCBI Taxonomy" id="307492"/>
    <lineage>
        <taxon>Eukaryota</taxon>
        <taxon>Metazoa</taxon>
        <taxon>Ecdysozoa</taxon>
        <taxon>Arthropoda</taxon>
        <taxon>Hexapoda</taxon>
        <taxon>Insecta</taxon>
        <taxon>Pterygota</taxon>
        <taxon>Neoptera</taxon>
        <taxon>Paraneoptera</taxon>
        <taxon>Hemiptera</taxon>
        <taxon>Sternorrhyncha</taxon>
        <taxon>Aphidomorpha</taxon>
        <taxon>Aphidoidea</taxon>
        <taxon>Aphididae</taxon>
        <taxon>Aphidini</taxon>
        <taxon>Aphis</taxon>
        <taxon>Aphis</taxon>
    </lineage>
</organism>
<comment type="caution">
    <text evidence="1">The sequence shown here is derived from an EMBL/GenBank/DDBJ whole genome shotgun (WGS) entry which is preliminary data.</text>
</comment>
<dbReference type="AlphaFoldDB" id="A0A6G0Z174"/>
<dbReference type="Proteomes" id="UP000478052">
    <property type="component" value="Unassembled WGS sequence"/>
</dbReference>
<dbReference type="EMBL" id="VUJU01001661">
    <property type="protein sequence ID" value="KAF0764337.1"/>
    <property type="molecule type" value="Genomic_DNA"/>
</dbReference>
<dbReference type="OrthoDB" id="8196546at2759"/>
<sequence>MYKTNEKVLNEIDEERIVMNTIMKRTIKLIGYLLRNNEFITIIMEGKIEVKDPEKNRVNPSLKKSSDE</sequence>
<gene>
    <name evidence="1" type="ORF">FWK35_00005920</name>
</gene>
<evidence type="ECO:0000313" key="2">
    <source>
        <dbReference type="Proteomes" id="UP000478052"/>
    </source>
</evidence>